<organism evidence="1">
    <name type="scientific">Ixodes ricinus</name>
    <name type="common">Common tick</name>
    <name type="synonym">Acarus ricinus</name>
    <dbReference type="NCBI Taxonomy" id="34613"/>
    <lineage>
        <taxon>Eukaryota</taxon>
        <taxon>Metazoa</taxon>
        <taxon>Ecdysozoa</taxon>
        <taxon>Arthropoda</taxon>
        <taxon>Chelicerata</taxon>
        <taxon>Arachnida</taxon>
        <taxon>Acari</taxon>
        <taxon>Parasitiformes</taxon>
        <taxon>Ixodida</taxon>
        <taxon>Ixodoidea</taxon>
        <taxon>Ixodidae</taxon>
        <taxon>Ixodinae</taxon>
        <taxon>Ixodes</taxon>
    </lineage>
</organism>
<reference evidence="1" key="1">
    <citation type="submission" date="2019-12" db="EMBL/GenBank/DDBJ databases">
        <title>An insight into the sialome of adult female Ixodes ricinus ticks feeding for 6 days.</title>
        <authorList>
            <person name="Perner J."/>
            <person name="Ribeiro J.M.C."/>
        </authorList>
    </citation>
    <scope>NUCLEOTIDE SEQUENCE</scope>
    <source>
        <strain evidence="1">Semi-engorged</strain>
        <tissue evidence="1">Salivary glands</tissue>
    </source>
</reference>
<dbReference type="AlphaFoldDB" id="A0A6B0U527"/>
<proteinExistence type="predicted"/>
<protein>
    <submittedName>
        <fullName evidence="1">Uncharacterized protein</fullName>
    </submittedName>
</protein>
<accession>A0A6B0U527</accession>
<evidence type="ECO:0000313" key="1">
    <source>
        <dbReference type="EMBL" id="MXU83874.1"/>
    </source>
</evidence>
<sequence length="78" mass="8445">MSVPNQAEGCRTFTFKSNVHHAVVMHDRTSVRCPSRSKRAGVGIEPRILGSAARAFAPRASSWCALAHLATYLGKPHS</sequence>
<name>A0A6B0U527_IXORI</name>
<dbReference type="EMBL" id="GIFC01001791">
    <property type="protein sequence ID" value="MXU83874.1"/>
    <property type="molecule type" value="Transcribed_RNA"/>
</dbReference>